<evidence type="ECO:0000256" key="1">
    <source>
        <dbReference type="ARBA" id="ARBA00022741"/>
    </source>
</evidence>
<dbReference type="FunFam" id="3.40.50.300:FF:000725">
    <property type="entry name" value="probable ATP-dependent RNA helicase DHX34"/>
    <property type="match status" value="1"/>
</dbReference>
<keyword evidence="3 8" id="KW-0347">Helicase</keyword>
<dbReference type="InterPro" id="IPR001650">
    <property type="entry name" value="Helicase_C-like"/>
</dbReference>
<dbReference type="Pfam" id="PF07717">
    <property type="entry name" value="OB_NTP_bind"/>
    <property type="match status" value="1"/>
</dbReference>
<evidence type="ECO:0000313" key="8">
    <source>
        <dbReference type="RefSeq" id="XP_028129211.1"/>
    </source>
</evidence>
<proteinExistence type="predicted"/>
<dbReference type="GO" id="GO:0003723">
    <property type="term" value="F:RNA binding"/>
    <property type="evidence" value="ECO:0007669"/>
    <property type="project" value="TreeGrafter"/>
</dbReference>
<dbReference type="InterPro" id="IPR014001">
    <property type="entry name" value="Helicase_ATP-bd"/>
</dbReference>
<dbReference type="FunCoup" id="A0A6P7F1K8">
    <property type="interactions" value="432"/>
</dbReference>
<dbReference type="Pfam" id="PF00271">
    <property type="entry name" value="Helicase_C"/>
    <property type="match status" value="1"/>
</dbReference>
<dbReference type="PROSITE" id="PS51192">
    <property type="entry name" value="HELICASE_ATP_BIND_1"/>
    <property type="match status" value="1"/>
</dbReference>
<feature type="region of interest" description="Disordered" evidence="5">
    <location>
        <begin position="1"/>
        <end position="32"/>
    </location>
</feature>
<feature type="domain" description="Helicase ATP-binding" evidence="6">
    <location>
        <begin position="158"/>
        <end position="318"/>
    </location>
</feature>
<keyword evidence="2" id="KW-0378">Hydrolase</keyword>
<dbReference type="InParanoid" id="A0A6P7F1K8"/>
<evidence type="ECO:0000256" key="5">
    <source>
        <dbReference type="SAM" id="MobiDB-lite"/>
    </source>
</evidence>
<dbReference type="CDD" id="cd18791">
    <property type="entry name" value="SF2_C_RHA"/>
    <property type="match status" value="1"/>
</dbReference>
<dbReference type="RefSeq" id="XP_028129211.1">
    <property type="nucleotide sequence ID" value="XM_028273410.1"/>
</dbReference>
<dbReference type="PANTHER" id="PTHR18934:SF221">
    <property type="entry name" value="ATP-DEPENDENT RNA HELICASE DHX34-RELATED"/>
    <property type="match status" value="1"/>
</dbReference>
<feature type="domain" description="Helicase C-terminal" evidence="7">
    <location>
        <begin position="352"/>
        <end position="524"/>
    </location>
</feature>
<dbReference type="InterPro" id="IPR027417">
    <property type="entry name" value="P-loop_NTPase"/>
</dbReference>
<evidence type="ECO:0000256" key="4">
    <source>
        <dbReference type="ARBA" id="ARBA00022840"/>
    </source>
</evidence>
<dbReference type="GO" id="GO:0004386">
    <property type="term" value="F:helicase activity"/>
    <property type="evidence" value="ECO:0007669"/>
    <property type="project" value="UniProtKB-KW"/>
</dbReference>
<dbReference type="SMART" id="SM00847">
    <property type="entry name" value="HA2"/>
    <property type="match status" value="1"/>
</dbReference>
<organism evidence="8">
    <name type="scientific">Diabrotica virgifera virgifera</name>
    <name type="common">western corn rootworm</name>
    <dbReference type="NCBI Taxonomy" id="50390"/>
    <lineage>
        <taxon>Eukaryota</taxon>
        <taxon>Metazoa</taxon>
        <taxon>Ecdysozoa</taxon>
        <taxon>Arthropoda</taxon>
        <taxon>Hexapoda</taxon>
        <taxon>Insecta</taxon>
        <taxon>Pterygota</taxon>
        <taxon>Neoptera</taxon>
        <taxon>Endopterygota</taxon>
        <taxon>Coleoptera</taxon>
        <taxon>Polyphaga</taxon>
        <taxon>Cucujiformia</taxon>
        <taxon>Chrysomeloidea</taxon>
        <taxon>Chrysomelidae</taxon>
        <taxon>Galerucinae</taxon>
        <taxon>Diabroticina</taxon>
        <taxon>Diabroticites</taxon>
        <taxon>Diabrotica</taxon>
    </lineage>
</organism>
<dbReference type="SMART" id="SM00490">
    <property type="entry name" value="HELICc"/>
    <property type="match status" value="1"/>
</dbReference>
<dbReference type="SMART" id="SM00487">
    <property type="entry name" value="DEXDc"/>
    <property type="match status" value="1"/>
</dbReference>
<dbReference type="AlphaFoldDB" id="A0A6P7F1K8"/>
<dbReference type="PROSITE" id="PS51194">
    <property type="entry name" value="HELICASE_CTER"/>
    <property type="match status" value="1"/>
</dbReference>
<name>A0A6P7F1K8_DIAVI</name>
<dbReference type="InterPro" id="IPR011545">
    <property type="entry name" value="DEAD/DEAH_box_helicase_dom"/>
</dbReference>
<dbReference type="InterPro" id="IPR056382">
    <property type="entry name" value="DHX34_Znf-C2H2"/>
</dbReference>
<dbReference type="GO" id="GO:0005524">
    <property type="term" value="F:ATP binding"/>
    <property type="evidence" value="ECO:0007669"/>
    <property type="project" value="UniProtKB-KW"/>
</dbReference>
<reference evidence="8" key="1">
    <citation type="submission" date="2025-08" db="UniProtKB">
        <authorList>
            <consortium name="RefSeq"/>
        </authorList>
    </citation>
    <scope>IDENTIFICATION</scope>
    <source>
        <tissue evidence="8">Whole insect</tissue>
    </source>
</reference>
<dbReference type="Pfam" id="PF00270">
    <property type="entry name" value="DEAD"/>
    <property type="match status" value="1"/>
</dbReference>
<dbReference type="Pfam" id="PF21010">
    <property type="entry name" value="HA2_C"/>
    <property type="match status" value="1"/>
</dbReference>
<dbReference type="InterPro" id="IPR011709">
    <property type="entry name" value="DEAD-box_helicase_OB_fold"/>
</dbReference>
<protein>
    <submittedName>
        <fullName evidence="8">Probable ATP-dependent RNA helicase DHX34</fullName>
    </submittedName>
</protein>
<evidence type="ECO:0000256" key="3">
    <source>
        <dbReference type="ARBA" id="ARBA00022806"/>
    </source>
</evidence>
<dbReference type="FunFam" id="1.20.120.1080:FF:000005">
    <property type="entry name" value="ATP-dependent helicase HrpA"/>
    <property type="match status" value="1"/>
</dbReference>
<evidence type="ECO:0000259" key="6">
    <source>
        <dbReference type="PROSITE" id="PS51192"/>
    </source>
</evidence>
<dbReference type="InterPro" id="IPR007502">
    <property type="entry name" value="Helicase-assoc_dom"/>
</dbReference>
<sequence>MDYRDGRKHERYKHKRRKSRSRSSSPAAKQPRLKKTVLDYKRELVRFLEEQANLSNTNDFWKFYEKYKSLQTIQKSDADKTKLLNIEFMKEIPLLYEKLPVLDKNGRRVEISMDEFNDFLLVIKVYQDFQQKMSFSKLRKLKLFQNDLPIAQHKTEIIEKLKTSRVLLIAGDTGCGKSTQVPQYVLEAGYNKIVCTQPRRIACVSLAKRVSYETLSDYKNTIGYQIRFEKTKRADTKVIFMTEGLLLRQASEKETLESYDVIILDEVHERNLHGDFLIGIMKCLLHQRDNFKLILMSATINIQLFSNYFSEENIQIIQVPGRLYPIDIQYRPIVKDPYERKREKLDCMPYLQILQLIDEKYTQNQKGDMLVFLNGFSEISTLADAVTDYSESKKNWIVLPLHSSLSLEEQDKVFDYPPEGVRKCIISTNIAETSVTIDGIRFVVDSGKVNRMSYNTQIGVNKLSECSISQDSAKQRSGRAGRTGPGICFRLYSEEDLKSFEAFTPAEIHQVPLDSLLLHMISLGLNDIANFPFIEKPSGEKLEESMEKLKFIGALELNKEFLALTQLGDSLSQLPVDLKIGKMLIMSTVFGNVNSVLALASLLSVQSPLTQKAQRDLEARDLRKPIESDHGDPISLLNFYKEWLTVKQSSTPAKGHSRREGGYSSKVWARKRCIEEQRFYEVTKLIEQFREILQEADFLPKITETNLSSGERSIRLGELKQLKSMRYKLKNEERSKSRKQLKYEMYNSGEAGEDSGKADIRDVEFRISHDFKRLQQLLNEASADSHKDLMMLKLILTSGLYPQIAVEDEFNSSKTVSERLYHTKHNNYVFLRPDGYFASNTEVLELHNDDIEVPPAGYFSKRPISRKHQVLVYQTILETKKVYLVNTMRMPALQTLLLLGKTVSTNATFTKFVVDDFLLFDVPYFGQGKALLMKAIELRKIWKIKLETKLKNPASEKVDQKDLFHLTENLVNYMTTEVSYNIKRLLPADLKEIYNHDCELFETEKVDKNPFVEDYPITKNYQYGGVNITENVVYACLLQEQWSYELEQEICNTPFICKHCQSSRLGSTLFSNIRHEEFCKDKRKAPVNDSINEEVSVVKPNSRSYHCTVCGKDLMLTPVDILKHKKSCK</sequence>
<dbReference type="Pfam" id="PF24485">
    <property type="entry name" value="zf-C2H2_DHX34"/>
    <property type="match status" value="1"/>
</dbReference>
<dbReference type="Gene3D" id="1.20.120.1080">
    <property type="match status" value="1"/>
</dbReference>
<dbReference type="Gene3D" id="3.40.50.300">
    <property type="entry name" value="P-loop containing nucleotide triphosphate hydrolases"/>
    <property type="match status" value="2"/>
</dbReference>
<accession>A0A6P7F1K8</accession>
<evidence type="ECO:0000256" key="2">
    <source>
        <dbReference type="ARBA" id="ARBA00022801"/>
    </source>
</evidence>
<keyword evidence="1" id="KW-0547">Nucleotide-binding</keyword>
<gene>
    <name evidence="8" type="primary">LOC114325356</name>
</gene>
<evidence type="ECO:0000259" key="7">
    <source>
        <dbReference type="PROSITE" id="PS51194"/>
    </source>
</evidence>
<feature type="compositionally biased region" description="Basic residues" evidence="5">
    <location>
        <begin position="9"/>
        <end position="21"/>
    </location>
</feature>
<dbReference type="SUPFAM" id="SSF52540">
    <property type="entry name" value="P-loop containing nucleoside triphosphate hydrolases"/>
    <property type="match status" value="1"/>
</dbReference>
<dbReference type="GO" id="GO:0016787">
    <property type="term" value="F:hydrolase activity"/>
    <property type="evidence" value="ECO:0007669"/>
    <property type="project" value="UniProtKB-KW"/>
</dbReference>
<keyword evidence="4" id="KW-0067">ATP-binding</keyword>
<dbReference type="PANTHER" id="PTHR18934">
    <property type="entry name" value="ATP-DEPENDENT RNA HELICASE"/>
    <property type="match status" value="1"/>
</dbReference>